<feature type="compositionally biased region" description="Polar residues" evidence="2">
    <location>
        <begin position="920"/>
        <end position="940"/>
    </location>
</feature>
<feature type="compositionally biased region" description="Low complexity" evidence="2">
    <location>
        <begin position="1016"/>
        <end position="1027"/>
    </location>
</feature>
<dbReference type="GeneID" id="39982008"/>
<reference evidence="3 4" key="1">
    <citation type="submission" date="2017-03" db="EMBL/GenBank/DDBJ databases">
        <title>An alternative strategy for trypanosome survival in the mammalian bloodstream revealed through genome and transcriptome analysis of the ubiquitous bovine parasite Trypanosoma (Megatrypanum) theileri.</title>
        <authorList>
            <person name="Kelly S."/>
            <person name="Ivens A."/>
            <person name="Mott A."/>
            <person name="O'Neill E."/>
            <person name="Emms D."/>
            <person name="Macleod O."/>
            <person name="Voorheis P."/>
            <person name="Matthews J."/>
            <person name="Matthews K."/>
            <person name="Carrington M."/>
        </authorList>
    </citation>
    <scope>NUCLEOTIDE SEQUENCE [LARGE SCALE GENOMIC DNA]</scope>
    <source>
        <strain evidence="3">Edinburgh</strain>
    </source>
</reference>
<evidence type="ECO:0000256" key="2">
    <source>
        <dbReference type="SAM" id="MobiDB-lite"/>
    </source>
</evidence>
<dbReference type="EMBL" id="NBCO01000003">
    <property type="protein sequence ID" value="ORC92708.1"/>
    <property type="molecule type" value="Genomic_DNA"/>
</dbReference>
<dbReference type="RefSeq" id="XP_028886774.1">
    <property type="nucleotide sequence ID" value="XM_029022228.1"/>
</dbReference>
<feature type="compositionally biased region" description="Polar residues" evidence="2">
    <location>
        <begin position="988"/>
        <end position="1008"/>
    </location>
</feature>
<keyword evidence="4" id="KW-1185">Reference proteome</keyword>
<gene>
    <name evidence="3" type="ORF">TM35_000034610</name>
</gene>
<dbReference type="OrthoDB" id="250544at2759"/>
<feature type="coiled-coil region" evidence="1">
    <location>
        <begin position="823"/>
        <end position="864"/>
    </location>
</feature>
<feature type="compositionally biased region" description="Basic and acidic residues" evidence="2">
    <location>
        <begin position="706"/>
        <end position="745"/>
    </location>
</feature>
<feature type="compositionally biased region" description="Basic and acidic residues" evidence="2">
    <location>
        <begin position="762"/>
        <end position="773"/>
    </location>
</feature>
<dbReference type="AlphaFoldDB" id="A0A1X0P761"/>
<feature type="region of interest" description="Disordered" evidence="2">
    <location>
        <begin position="535"/>
        <end position="559"/>
    </location>
</feature>
<feature type="compositionally biased region" description="Pro residues" evidence="2">
    <location>
        <begin position="889"/>
        <end position="902"/>
    </location>
</feature>
<sequence length="1051" mass="121020">MEGSCEENVDVGTVEAQEHVFSQPPPPPPPPPRVPSTSSPAKRSTTLNSGAVIRSPMVMTSSHTYGLDGFSSGNSMPRAVEDASPLSTTTAAEYAEIEQKQLELRSVVEHRIVTLERLLQRREEELVELRLQLQKTEEDYQFNYNLIKDRDAALEEAATQLQSLYDELKRYKVDEVNTRKRLEVLEQETQQLRQRLRETEVQREQMVQRTQQTYEQKEKQLKEIFMEKERALESEKQRLHEEYLRRFKNLDDARAELSEKNDLLEVQLEKKWKQEVARLEQKISESMDAMDLMQRDKSVIETRCTETSQALSLLKLEYEGLKGRYEVLVTESKERDRNCTETSQALSLLKLEYENLKGRYDVLGVESKERDRNCTETSQALSLLKLEYENLKGRYDVLGVESKERDRNCTETSQALSLLKLEYENLKGRYDVLVTESMEKQRRYEEKLNECNAIMGQSVAAAEDGIRQQTLRVTALDAECVHLRRRVVELEWALRLVRLQWAEEAGRAEEAAAEATERGRLVGALRAEERRAAADEVRREGRRGREEAAEARRAAEDARDEVVRRTRELHETSERAQAEAARLTRELHASEAARRALEEHFHLAVQPGSGAAPALIESLRREKEALERKTIELERANAAIRDQVATFTMELQNDPAIKSAKDTQRRMNELQEELLQARDDNQRLRDILREKEEEVSRYQLEILRSRSTETAATHHREKEDRRLREEVKTAKESYERMRQALKDLQQKQQQQQHQRRHHGRHERSGKSVKRDVSRNSSSSDCSSDGTSSSSTCSNDKDVKANKRGHKKVLSSTTQKETVLLREAEMWRQKYLQLEQHVRDLLRERDVLRKELNLTKQDVDALTSEKRSLLDLNSLLKAQLRDAYRTALEYPPPTPPLPVPLPLPEGQQQQQQQQQREKVSTSHQMSSGLSANRTATKESSYSVPHLAVDNVFNSTTAPQSSAEAERISALEEELAAMKAFMVTQRQASMRTSHPSGGTTVSAKEQSTIRKLQRHHQQQQQIPSSTQTRRPTVRSGAPVVHRGSSAVRHYGYM</sequence>
<feature type="region of interest" description="Disordered" evidence="2">
    <location>
        <begin position="1"/>
        <end position="51"/>
    </location>
</feature>
<feature type="compositionally biased region" description="Low complexity" evidence="2">
    <location>
        <begin position="774"/>
        <end position="793"/>
    </location>
</feature>
<dbReference type="VEuPathDB" id="TriTrypDB:TM35_000034610"/>
<feature type="compositionally biased region" description="Low complexity" evidence="2">
    <location>
        <begin position="903"/>
        <end position="913"/>
    </location>
</feature>
<keyword evidence="1" id="KW-0175">Coiled coil</keyword>
<name>A0A1X0P761_9TRYP</name>
<comment type="caution">
    <text evidence="3">The sequence shown here is derived from an EMBL/GenBank/DDBJ whole genome shotgun (WGS) entry which is preliminary data.</text>
</comment>
<dbReference type="GO" id="GO:0005847">
    <property type="term" value="C:mRNA cleavage and polyadenylation specificity factor complex"/>
    <property type="evidence" value="ECO:0007669"/>
    <property type="project" value="TreeGrafter"/>
</dbReference>
<dbReference type="PANTHER" id="PTHR13484:SF0">
    <property type="entry name" value="PRE-MRNA 3'-END-PROCESSING FACTOR FIP1"/>
    <property type="match status" value="1"/>
</dbReference>
<feature type="coiled-coil region" evidence="1">
    <location>
        <begin position="112"/>
        <end position="296"/>
    </location>
</feature>
<feature type="region of interest" description="Disordered" evidence="2">
    <location>
        <begin position="887"/>
        <end position="940"/>
    </location>
</feature>
<evidence type="ECO:0008006" key="5">
    <source>
        <dbReference type="Google" id="ProtNLM"/>
    </source>
</evidence>
<dbReference type="PANTHER" id="PTHR13484">
    <property type="entry name" value="FIP1-LIKE 1 PROTEIN"/>
    <property type="match status" value="1"/>
</dbReference>
<accession>A0A1X0P761</accession>
<protein>
    <recommendedName>
        <fullName evidence="5">200 kDa antigen p200</fullName>
    </recommendedName>
</protein>
<evidence type="ECO:0000256" key="1">
    <source>
        <dbReference type="SAM" id="Coils"/>
    </source>
</evidence>
<evidence type="ECO:0000313" key="4">
    <source>
        <dbReference type="Proteomes" id="UP000192257"/>
    </source>
</evidence>
<evidence type="ECO:0000313" key="3">
    <source>
        <dbReference type="EMBL" id="ORC92708.1"/>
    </source>
</evidence>
<feature type="region of interest" description="Disordered" evidence="2">
    <location>
        <begin position="988"/>
        <end position="1051"/>
    </location>
</feature>
<organism evidence="3 4">
    <name type="scientific">Trypanosoma theileri</name>
    <dbReference type="NCBI Taxonomy" id="67003"/>
    <lineage>
        <taxon>Eukaryota</taxon>
        <taxon>Discoba</taxon>
        <taxon>Euglenozoa</taxon>
        <taxon>Kinetoplastea</taxon>
        <taxon>Metakinetoplastina</taxon>
        <taxon>Trypanosomatida</taxon>
        <taxon>Trypanosomatidae</taxon>
        <taxon>Trypanosoma</taxon>
    </lineage>
</organism>
<proteinExistence type="predicted"/>
<feature type="compositionally biased region" description="Pro residues" evidence="2">
    <location>
        <begin position="23"/>
        <end position="34"/>
    </location>
</feature>
<feature type="region of interest" description="Disordered" evidence="2">
    <location>
        <begin position="706"/>
        <end position="814"/>
    </location>
</feature>
<dbReference type="Proteomes" id="UP000192257">
    <property type="component" value="Unassembled WGS sequence"/>
</dbReference>
<dbReference type="InterPro" id="IPR051187">
    <property type="entry name" value="Pre-mRNA_3'-end_processing_reg"/>
</dbReference>